<reference evidence="1 2" key="1">
    <citation type="submission" date="2018-03" db="EMBL/GenBank/DDBJ databases">
        <title>Genomic Encyclopedia of Archaeal and Bacterial Type Strains, Phase II (KMG-II): from individual species to whole genera.</title>
        <authorList>
            <person name="Goeker M."/>
        </authorList>
    </citation>
    <scope>NUCLEOTIDE SEQUENCE [LARGE SCALE GENOMIC DNA]</scope>
    <source>
        <strain evidence="1 2">DSM 45601</strain>
    </source>
</reference>
<dbReference type="OrthoDB" id="3430825at2"/>
<proteinExistence type="predicted"/>
<evidence type="ECO:0000313" key="2">
    <source>
        <dbReference type="Proteomes" id="UP000237846"/>
    </source>
</evidence>
<comment type="caution">
    <text evidence="1">The sequence shown here is derived from an EMBL/GenBank/DDBJ whole genome shotgun (WGS) entry which is preliminary data.</text>
</comment>
<dbReference type="RefSeq" id="WP_106248952.1">
    <property type="nucleotide sequence ID" value="NZ_PVZC01000006.1"/>
</dbReference>
<protein>
    <submittedName>
        <fullName evidence="1">Uncharacterized protein</fullName>
    </submittedName>
</protein>
<dbReference type="AlphaFoldDB" id="A0A2T0Q021"/>
<keyword evidence="2" id="KW-1185">Reference proteome</keyword>
<evidence type="ECO:0000313" key="1">
    <source>
        <dbReference type="EMBL" id="PRX97149.1"/>
    </source>
</evidence>
<gene>
    <name evidence="1" type="ORF">CLV72_106185</name>
</gene>
<dbReference type="Proteomes" id="UP000237846">
    <property type="component" value="Unassembled WGS sequence"/>
</dbReference>
<dbReference type="EMBL" id="PVZC01000006">
    <property type="protein sequence ID" value="PRX97149.1"/>
    <property type="molecule type" value="Genomic_DNA"/>
</dbReference>
<accession>A0A2T0Q021</accession>
<name>A0A2T0Q021_9ACTN</name>
<sequence length="74" mass="8600">MDYDSYIDPIQPGEGRGQVVFFQEDPWPWNIWPFTIGAERCTDHDTCMYAVTADGREFTYGPPLCEDETWMVSD</sequence>
<organism evidence="1 2">
    <name type="scientific">Allonocardiopsis opalescens</name>
    <dbReference type="NCBI Taxonomy" id="1144618"/>
    <lineage>
        <taxon>Bacteria</taxon>
        <taxon>Bacillati</taxon>
        <taxon>Actinomycetota</taxon>
        <taxon>Actinomycetes</taxon>
        <taxon>Streptosporangiales</taxon>
        <taxon>Allonocardiopsis</taxon>
    </lineage>
</organism>